<dbReference type="Pfam" id="PF05977">
    <property type="entry name" value="MFS_3"/>
    <property type="match status" value="1"/>
</dbReference>
<proteinExistence type="predicted"/>
<feature type="transmembrane region" description="Helical" evidence="7">
    <location>
        <begin position="225"/>
        <end position="249"/>
    </location>
</feature>
<evidence type="ECO:0000256" key="6">
    <source>
        <dbReference type="ARBA" id="ARBA00023136"/>
    </source>
</evidence>
<dbReference type="PANTHER" id="PTHR23513:SF11">
    <property type="entry name" value="STAPHYLOFERRIN A TRANSPORTER"/>
    <property type="match status" value="1"/>
</dbReference>
<feature type="transmembrane region" description="Helical" evidence="7">
    <location>
        <begin position="79"/>
        <end position="103"/>
    </location>
</feature>
<evidence type="ECO:0000256" key="5">
    <source>
        <dbReference type="ARBA" id="ARBA00022989"/>
    </source>
</evidence>
<accession>A0A837ZW55</accession>
<dbReference type="InterPro" id="IPR010290">
    <property type="entry name" value="TM_effector"/>
</dbReference>
<keyword evidence="5 7" id="KW-1133">Transmembrane helix</keyword>
<keyword evidence="6 7" id="KW-0472">Membrane</keyword>
<dbReference type="GO" id="GO:0005886">
    <property type="term" value="C:plasma membrane"/>
    <property type="evidence" value="ECO:0007669"/>
    <property type="project" value="UniProtKB-SubCell"/>
</dbReference>
<comment type="caution">
    <text evidence="9">The sequence shown here is derived from an EMBL/GenBank/DDBJ whole genome shotgun (WGS) entry which is preliminary data.</text>
</comment>
<dbReference type="Proteomes" id="UP000582974">
    <property type="component" value="Unassembled WGS sequence"/>
</dbReference>
<keyword evidence="10" id="KW-1185">Reference proteome</keyword>
<keyword evidence="4 7" id="KW-0812">Transmembrane</keyword>
<keyword evidence="2" id="KW-0813">Transport</keyword>
<evidence type="ECO:0000256" key="1">
    <source>
        <dbReference type="ARBA" id="ARBA00004651"/>
    </source>
</evidence>
<evidence type="ECO:0000259" key="8">
    <source>
        <dbReference type="PROSITE" id="PS50850"/>
    </source>
</evidence>
<organism evidence="9 10">
    <name type="scientific">Haloechinothrix aidingensis</name>
    <dbReference type="NCBI Taxonomy" id="2752311"/>
    <lineage>
        <taxon>Bacteria</taxon>
        <taxon>Bacillati</taxon>
        <taxon>Actinomycetota</taxon>
        <taxon>Actinomycetes</taxon>
        <taxon>Pseudonocardiales</taxon>
        <taxon>Pseudonocardiaceae</taxon>
        <taxon>Haloechinothrix</taxon>
    </lineage>
</organism>
<dbReference type="PANTHER" id="PTHR23513">
    <property type="entry name" value="INTEGRAL MEMBRANE EFFLUX PROTEIN-RELATED"/>
    <property type="match status" value="1"/>
</dbReference>
<evidence type="ECO:0000313" key="10">
    <source>
        <dbReference type="Proteomes" id="UP000582974"/>
    </source>
</evidence>
<dbReference type="CDD" id="cd06173">
    <property type="entry name" value="MFS_MefA_like"/>
    <property type="match status" value="1"/>
</dbReference>
<feature type="transmembrane region" description="Helical" evidence="7">
    <location>
        <begin position="261"/>
        <end position="280"/>
    </location>
</feature>
<dbReference type="RefSeq" id="WP_180891764.1">
    <property type="nucleotide sequence ID" value="NZ_JACCKD010000002.1"/>
</dbReference>
<evidence type="ECO:0000256" key="3">
    <source>
        <dbReference type="ARBA" id="ARBA00022475"/>
    </source>
</evidence>
<feature type="transmembrane region" description="Helical" evidence="7">
    <location>
        <begin position="377"/>
        <end position="398"/>
    </location>
</feature>
<evidence type="ECO:0000256" key="4">
    <source>
        <dbReference type="ARBA" id="ARBA00022692"/>
    </source>
</evidence>
<dbReference type="PROSITE" id="PS50850">
    <property type="entry name" value="MFS"/>
    <property type="match status" value="1"/>
</dbReference>
<feature type="transmembrane region" description="Helical" evidence="7">
    <location>
        <begin position="164"/>
        <end position="191"/>
    </location>
</feature>
<dbReference type="EMBL" id="JACCKD010000002">
    <property type="protein sequence ID" value="MBA0124886.1"/>
    <property type="molecule type" value="Genomic_DNA"/>
</dbReference>
<feature type="transmembrane region" description="Helical" evidence="7">
    <location>
        <begin position="36"/>
        <end position="67"/>
    </location>
</feature>
<dbReference type="Gene3D" id="1.20.1250.20">
    <property type="entry name" value="MFS general substrate transporter like domains"/>
    <property type="match status" value="1"/>
</dbReference>
<reference evidence="9 10" key="1">
    <citation type="submission" date="2020-07" db="EMBL/GenBank/DDBJ databases">
        <title>Genome of Haloechinothrix sp.</title>
        <authorList>
            <person name="Tang S.-K."/>
            <person name="Yang L."/>
            <person name="Zhu W.-Y."/>
        </authorList>
    </citation>
    <scope>NUCLEOTIDE SEQUENCE [LARGE SCALE GENOMIC DNA]</scope>
    <source>
        <strain evidence="9 10">YIM 98757</strain>
    </source>
</reference>
<feature type="transmembrane region" description="Helical" evidence="7">
    <location>
        <begin position="12"/>
        <end position="30"/>
    </location>
</feature>
<gene>
    <name evidence="9" type="ORF">H0B56_04960</name>
</gene>
<dbReference type="GO" id="GO:0022857">
    <property type="term" value="F:transmembrane transporter activity"/>
    <property type="evidence" value="ECO:0007669"/>
    <property type="project" value="InterPro"/>
</dbReference>
<sequence length="432" mass="45493">MNRTFHSLRHRDYRLYWSGMFVSNIGTWMQRVAQDWLVLVVLGGGAQAVGITTGLQFLPFLLVAPFGGLLADRLPKRRLLLATNGFLGGLALVLGTLVLAGAAEIWHVYVLAFLVGVGNALDNPARQAFVSELVGQADVTNAVALNSASFNGARLIGPAAAGGLIALIGTGWLFVINGLSFAAPITMLLLLRVPSTRASSADGDATGPLGRLRAGVAYVRSRPDLVMVLTIVFGLGTFGMNFQMTMALMATEIYDRGPEEYGLLGSILAIGTLSGALVAARRRLPRLRLIVGGTVLFGVLAVAAGSMPTYATFALTLAPIGVLVMTVLTAANGYIQTTVDHHIRGRVLSLYITILMGGTPAGAPVIGWLAGALGARWSLLAGGTLTALCTALAVAVFARHATFRVRPRLRPLPHVAVTHTRREAGSRTRDPA</sequence>
<evidence type="ECO:0000256" key="2">
    <source>
        <dbReference type="ARBA" id="ARBA00022448"/>
    </source>
</evidence>
<evidence type="ECO:0000313" key="9">
    <source>
        <dbReference type="EMBL" id="MBA0124886.1"/>
    </source>
</evidence>
<dbReference type="AlphaFoldDB" id="A0A837ZW55"/>
<evidence type="ECO:0000256" key="7">
    <source>
        <dbReference type="SAM" id="Phobius"/>
    </source>
</evidence>
<comment type="subcellular location">
    <subcellularLocation>
        <location evidence="1">Cell membrane</location>
        <topology evidence="1">Multi-pass membrane protein</topology>
    </subcellularLocation>
</comment>
<feature type="transmembrane region" description="Helical" evidence="7">
    <location>
        <begin position="347"/>
        <end position="371"/>
    </location>
</feature>
<feature type="transmembrane region" description="Helical" evidence="7">
    <location>
        <begin position="287"/>
        <end position="307"/>
    </location>
</feature>
<dbReference type="InterPro" id="IPR020846">
    <property type="entry name" value="MFS_dom"/>
</dbReference>
<name>A0A837ZW55_9PSEU</name>
<feature type="domain" description="Major facilitator superfamily (MFS) profile" evidence="8">
    <location>
        <begin position="1"/>
        <end position="401"/>
    </location>
</feature>
<dbReference type="SUPFAM" id="SSF103473">
    <property type="entry name" value="MFS general substrate transporter"/>
    <property type="match status" value="1"/>
</dbReference>
<protein>
    <submittedName>
        <fullName evidence="9">MFS transporter</fullName>
    </submittedName>
</protein>
<keyword evidence="3" id="KW-1003">Cell membrane</keyword>
<dbReference type="InterPro" id="IPR036259">
    <property type="entry name" value="MFS_trans_sf"/>
</dbReference>
<feature type="transmembrane region" description="Helical" evidence="7">
    <location>
        <begin position="313"/>
        <end position="335"/>
    </location>
</feature>